<reference evidence="2" key="2">
    <citation type="submission" date="2016-01" db="EMBL/GenBank/DDBJ databases">
        <title>First complete genome sequence of a species in the genus Microterricola, an extremophilic cold active enzyme producing strain ERGS5:02 isolated from Sikkim Himalaya.</title>
        <authorList>
            <person name="Kumar R."/>
            <person name="Singh D."/>
            <person name="Swarnkar M.K."/>
        </authorList>
    </citation>
    <scope>NUCLEOTIDE SEQUENCE [LARGE SCALE GENOMIC DNA]</scope>
    <source>
        <strain evidence="2">ERGS5:02</strain>
    </source>
</reference>
<sequence>MPAPEEVRDRGSVGPIDIDGKSAYVSFWVDSTLDGTLIEPGNWYSVQNGNGCRYGFVHEPLAGPFRSLKAIDGELRLVLLAGDFHLAIRAVVNEPASDTR</sequence>
<dbReference type="KEGG" id="mvd:AWU67_12495"/>
<reference evidence="1 2" key="1">
    <citation type="journal article" date="2016" name="J. Biotechnol.">
        <title>First complete genome sequence of a species in the genus Microterricola, an extremophilic cold active enzyme producing bacterial strain ERGS5:02 isolated from Sikkim Himalaya.</title>
        <authorList>
            <person name="Himanshu"/>
            <person name="Swarnkar M.K."/>
            <person name="Singh D."/>
            <person name="Kumar R."/>
        </authorList>
    </citation>
    <scope>NUCLEOTIDE SEQUENCE [LARGE SCALE GENOMIC DNA]</scope>
    <source>
        <strain evidence="1 2">ERGS5:02</strain>
    </source>
</reference>
<dbReference type="Proteomes" id="UP000058305">
    <property type="component" value="Chromosome"/>
</dbReference>
<dbReference type="EMBL" id="CP014145">
    <property type="protein sequence ID" value="AMB59547.1"/>
    <property type="molecule type" value="Genomic_DNA"/>
</dbReference>
<evidence type="ECO:0000313" key="1">
    <source>
        <dbReference type="EMBL" id="AMB59547.1"/>
    </source>
</evidence>
<dbReference type="AlphaFoldDB" id="A0A0X8E4U0"/>
<name>A0A0X8E4U0_9MICO</name>
<gene>
    <name evidence="1" type="ORF">AWU67_12495</name>
</gene>
<protein>
    <submittedName>
        <fullName evidence="1">Uncharacterized protein</fullName>
    </submittedName>
</protein>
<proteinExistence type="predicted"/>
<evidence type="ECO:0000313" key="2">
    <source>
        <dbReference type="Proteomes" id="UP000058305"/>
    </source>
</evidence>
<keyword evidence="2" id="KW-1185">Reference proteome</keyword>
<accession>A0A0X8E4U0</accession>
<organism evidence="1 2">
    <name type="scientific">Microterricola viridarii</name>
    <dbReference type="NCBI Taxonomy" id="412690"/>
    <lineage>
        <taxon>Bacteria</taxon>
        <taxon>Bacillati</taxon>
        <taxon>Actinomycetota</taxon>
        <taxon>Actinomycetes</taxon>
        <taxon>Micrococcales</taxon>
        <taxon>Microbacteriaceae</taxon>
        <taxon>Microterricola</taxon>
    </lineage>
</organism>